<feature type="region of interest" description="Disordered" evidence="1">
    <location>
        <begin position="54"/>
        <end position="80"/>
    </location>
</feature>
<evidence type="ECO:0000256" key="1">
    <source>
        <dbReference type="SAM" id="MobiDB-lite"/>
    </source>
</evidence>
<dbReference type="KEGG" id="serj:SGUI_0325"/>
<feature type="region of interest" description="Disordered" evidence="1">
    <location>
        <begin position="1"/>
        <end position="28"/>
    </location>
</feature>
<protein>
    <submittedName>
        <fullName evidence="2">Uncharacterized protein</fullName>
    </submittedName>
</protein>
<evidence type="ECO:0000313" key="3">
    <source>
        <dbReference type="Proteomes" id="UP000092482"/>
    </source>
</evidence>
<proteinExistence type="predicted"/>
<evidence type="ECO:0000313" key="2">
    <source>
        <dbReference type="EMBL" id="ANS77721.1"/>
    </source>
</evidence>
<organism evidence="2 3">
    <name type="scientific">Serinicoccus hydrothermalis</name>
    <dbReference type="NCBI Taxonomy" id="1758689"/>
    <lineage>
        <taxon>Bacteria</taxon>
        <taxon>Bacillati</taxon>
        <taxon>Actinomycetota</taxon>
        <taxon>Actinomycetes</taxon>
        <taxon>Micrococcales</taxon>
        <taxon>Ornithinimicrobiaceae</taxon>
        <taxon>Serinicoccus</taxon>
    </lineage>
</organism>
<gene>
    <name evidence="2" type="ORF">SGUI_0325</name>
</gene>
<dbReference type="Proteomes" id="UP000092482">
    <property type="component" value="Chromosome"/>
</dbReference>
<sequence>MRHDEGRHPRSRRRGGPGGGVLDGDRCARLHAQPPRRLEVCLGVRLAAAHLVTGDDGVEGPGRQARHEHVRELGPRHRDQRARYASLADRAEELDRPGTPGDVRPGARHDTGEQAAHHLLRLAPDRRAVEDHPGRGEQVLTDQVVRVRVRPGAAGLLHEEVLLGDPGGLGVHDRAVHVPQDGGGQEGWLGVLARHPSTLEQSV</sequence>
<name>A0A1B1N8H5_9MICO</name>
<feature type="compositionally biased region" description="Basic and acidic residues" evidence="1">
    <location>
        <begin position="65"/>
        <end position="77"/>
    </location>
</feature>
<dbReference type="AlphaFoldDB" id="A0A1B1N8H5"/>
<accession>A0A1B1N8H5</accession>
<dbReference type="STRING" id="1758689.SGUI_0325"/>
<keyword evidence="3" id="KW-1185">Reference proteome</keyword>
<reference evidence="2 3" key="1">
    <citation type="submission" date="2016-03" db="EMBL/GenBank/DDBJ databases">
        <title>Shallow-sea hydrothermal system.</title>
        <authorList>
            <person name="Tang K."/>
        </authorList>
    </citation>
    <scope>NUCLEOTIDE SEQUENCE [LARGE SCALE GENOMIC DNA]</scope>
    <source>
        <strain evidence="2 3">JLT9</strain>
    </source>
</reference>
<dbReference type="EMBL" id="CP014989">
    <property type="protein sequence ID" value="ANS77721.1"/>
    <property type="molecule type" value="Genomic_DNA"/>
</dbReference>